<dbReference type="Proteomes" id="UP000443843">
    <property type="component" value="Unassembled WGS sequence"/>
</dbReference>
<dbReference type="RefSeq" id="WP_160382940.1">
    <property type="nucleotide sequence ID" value="NZ_WNXQ01000006.1"/>
</dbReference>
<accession>A0A844WBW2</accession>
<evidence type="ECO:0000313" key="2">
    <source>
        <dbReference type="Proteomes" id="UP000443843"/>
    </source>
</evidence>
<reference evidence="1 2" key="1">
    <citation type="submission" date="2019-11" db="EMBL/GenBank/DDBJ databases">
        <title>Pseudooceanicola pacifica sp. nov., isolated from deep-sea sediment of the Pacific Ocean.</title>
        <authorList>
            <person name="Lyu L."/>
        </authorList>
    </citation>
    <scope>NUCLEOTIDE SEQUENCE [LARGE SCALE GENOMIC DNA]</scope>
    <source>
        <strain evidence="1 2">216_PA32_1</strain>
    </source>
</reference>
<comment type="caution">
    <text evidence="1">The sequence shown here is derived from an EMBL/GenBank/DDBJ whole genome shotgun (WGS) entry which is preliminary data.</text>
</comment>
<dbReference type="AlphaFoldDB" id="A0A844WBW2"/>
<dbReference type="EMBL" id="WNXQ01000006">
    <property type="protein sequence ID" value="MWB78723.1"/>
    <property type="molecule type" value="Genomic_DNA"/>
</dbReference>
<dbReference type="Gene3D" id="3.40.50.720">
    <property type="entry name" value="NAD(P)-binding Rossmann-like Domain"/>
    <property type="match status" value="1"/>
</dbReference>
<proteinExistence type="predicted"/>
<sequence length="56" mass="5639">MGDPLAAKLFAKAEAMAKLGVMEPEDLAELAAFPASPAVAKITGQRMSAIGGLPAI</sequence>
<gene>
    <name evidence="1" type="ORF">GLS40_11850</name>
</gene>
<organism evidence="1 2">
    <name type="scientific">Pseudooceanicola pacificus</name>
    <dbReference type="NCBI Taxonomy" id="2676438"/>
    <lineage>
        <taxon>Bacteria</taxon>
        <taxon>Pseudomonadati</taxon>
        <taxon>Pseudomonadota</taxon>
        <taxon>Alphaproteobacteria</taxon>
        <taxon>Rhodobacterales</taxon>
        <taxon>Paracoccaceae</taxon>
        <taxon>Pseudooceanicola</taxon>
    </lineage>
</organism>
<name>A0A844WBW2_9RHOB</name>
<protein>
    <submittedName>
        <fullName evidence="1">Uncharacterized protein</fullName>
    </submittedName>
</protein>
<keyword evidence="2" id="KW-1185">Reference proteome</keyword>
<evidence type="ECO:0000313" key="1">
    <source>
        <dbReference type="EMBL" id="MWB78723.1"/>
    </source>
</evidence>